<accession>A0A915DYR4</accession>
<evidence type="ECO:0000313" key="2">
    <source>
        <dbReference type="WBParaSite" id="jg246"/>
    </source>
</evidence>
<protein>
    <submittedName>
        <fullName evidence="2">Uncharacterized protein</fullName>
    </submittedName>
</protein>
<organism evidence="1 2">
    <name type="scientific">Ditylenchus dipsaci</name>
    <dbReference type="NCBI Taxonomy" id="166011"/>
    <lineage>
        <taxon>Eukaryota</taxon>
        <taxon>Metazoa</taxon>
        <taxon>Ecdysozoa</taxon>
        <taxon>Nematoda</taxon>
        <taxon>Chromadorea</taxon>
        <taxon>Rhabditida</taxon>
        <taxon>Tylenchina</taxon>
        <taxon>Tylenchomorpha</taxon>
        <taxon>Sphaerularioidea</taxon>
        <taxon>Anguinidae</taxon>
        <taxon>Anguininae</taxon>
        <taxon>Ditylenchus</taxon>
    </lineage>
</organism>
<dbReference type="Proteomes" id="UP000887574">
    <property type="component" value="Unplaced"/>
</dbReference>
<dbReference type="AlphaFoldDB" id="A0A915DYR4"/>
<keyword evidence="1" id="KW-1185">Reference proteome</keyword>
<dbReference type="WBParaSite" id="jg246">
    <property type="protein sequence ID" value="jg246"/>
    <property type="gene ID" value="jg246"/>
</dbReference>
<name>A0A915DYR4_9BILA</name>
<evidence type="ECO:0000313" key="1">
    <source>
        <dbReference type="Proteomes" id="UP000887574"/>
    </source>
</evidence>
<proteinExistence type="predicted"/>
<reference evidence="2" key="1">
    <citation type="submission" date="2022-11" db="UniProtKB">
        <authorList>
            <consortium name="WormBaseParasite"/>
        </authorList>
    </citation>
    <scope>IDENTIFICATION</scope>
</reference>
<sequence length="345" mass="38802">MQWRDFRRKLRLYNSFCSRAPTSVNQKPAPPRGEPAVLLNQEMSHNLFDLEALPGQNHAFCQIYFLDTVQAMPAYRNNPLFAPNEDHDEASREVRDPNIHPRVINTPQGDAIGEVAAIFCSTSNEPPPRQGTWVSSRHRQGCKIPVPIFSRNLDPLCYPLIFPHGTHGWHLGIDLVEPMMVNQAQSLLPNQDFVENRTDTSSHSDVESTTDRLNLQSTSILPVEADQQDQTATVTEEVLGRRTESRHVSLAQFTRYRYQLRGSVSASHHLWDCGPRTSFAVLSSIWSGHWQRMFSRLSGEVLAPIKNLEKFLSLPAKLLDQGLGGSHCTATSSHKADNLESPSFS</sequence>